<organism evidence="3 4">
    <name type="scientific">Lophium mytilinum</name>
    <dbReference type="NCBI Taxonomy" id="390894"/>
    <lineage>
        <taxon>Eukaryota</taxon>
        <taxon>Fungi</taxon>
        <taxon>Dikarya</taxon>
        <taxon>Ascomycota</taxon>
        <taxon>Pezizomycotina</taxon>
        <taxon>Dothideomycetes</taxon>
        <taxon>Pleosporomycetidae</taxon>
        <taxon>Mytilinidiales</taxon>
        <taxon>Mytilinidiaceae</taxon>
        <taxon>Lophium</taxon>
    </lineage>
</organism>
<feature type="region of interest" description="Disordered" evidence="1">
    <location>
        <begin position="47"/>
        <end position="67"/>
    </location>
</feature>
<evidence type="ECO:0000256" key="2">
    <source>
        <dbReference type="SAM" id="Phobius"/>
    </source>
</evidence>
<evidence type="ECO:0000256" key="1">
    <source>
        <dbReference type="SAM" id="MobiDB-lite"/>
    </source>
</evidence>
<dbReference type="OrthoDB" id="5427664at2759"/>
<feature type="transmembrane region" description="Helical" evidence="2">
    <location>
        <begin position="264"/>
        <end position="286"/>
    </location>
</feature>
<proteinExistence type="predicted"/>
<evidence type="ECO:0000313" key="3">
    <source>
        <dbReference type="EMBL" id="KAF2491127.1"/>
    </source>
</evidence>
<protein>
    <submittedName>
        <fullName evidence="3">Uncharacterized protein</fullName>
    </submittedName>
</protein>
<feature type="compositionally biased region" description="Polar residues" evidence="1">
    <location>
        <begin position="345"/>
        <end position="358"/>
    </location>
</feature>
<gene>
    <name evidence="3" type="ORF">BU16DRAFT_543381</name>
</gene>
<name>A0A6A6QI37_9PEZI</name>
<sequence>MLFGWNNRGFSFDVEADCNKSNASIDCSVSFRNGSNIVSAFGHRDQITPDPDIAGKGAPTENGTTSCSSRSRTSWAYQAIVYIANFISTGKCNLTTYHYYVALDSVLVACSTLVLIFISARHHYRTTVASLVRFSATVVIFSLLGIFIVYLAHKNRQEQFPELFPPRSRNDSAILLPVSCFIDKDLIHLKTPFATDVNPPLLTTEQQARMGRPIKTGYLPEIILYLFLMAYLFLGMCAQLWDVFCKDSRRAHVAKRTSFVLKAFWSTTFLLCLGTDIYCIAHIGWLKGWAASSGWMKDGREGDLSTIGQIMAIATPGLFLVACCDKVKFRKGPEKNMDHEERLPLTQQGYSSVPQPRR</sequence>
<reference evidence="3" key="1">
    <citation type="journal article" date="2020" name="Stud. Mycol.">
        <title>101 Dothideomycetes genomes: a test case for predicting lifestyles and emergence of pathogens.</title>
        <authorList>
            <person name="Haridas S."/>
            <person name="Albert R."/>
            <person name="Binder M."/>
            <person name="Bloem J."/>
            <person name="Labutti K."/>
            <person name="Salamov A."/>
            <person name="Andreopoulos B."/>
            <person name="Baker S."/>
            <person name="Barry K."/>
            <person name="Bills G."/>
            <person name="Bluhm B."/>
            <person name="Cannon C."/>
            <person name="Castanera R."/>
            <person name="Culley D."/>
            <person name="Daum C."/>
            <person name="Ezra D."/>
            <person name="Gonzalez J."/>
            <person name="Henrissat B."/>
            <person name="Kuo A."/>
            <person name="Liang C."/>
            <person name="Lipzen A."/>
            <person name="Lutzoni F."/>
            <person name="Magnuson J."/>
            <person name="Mondo S."/>
            <person name="Nolan M."/>
            <person name="Ohm R."/>
            <person name="Pangilinan J."/>
            <person name="Park H.-J."/>
            <person name="Ramirez L."/>
            <person name="Alfaro M."/>
            <person name="Sun H."/>
            <person name="Tritt A."/>
            <person name="Yoshinaga Y."/>
            <person name="Zwiers L.-H."/>
            <person name="Turgeon B."/>
            <person name="Goodwin S."/>
            <person name="Spatafora J."/>
            <person name="Crous P."/>
            <person name="Grigoriev I."/>
        </authorList>
    </citation>
    <scope>NUCLEOTIDE SEQUENCE</scope>
    <source>
        <strain evidence="3">CBS 269.34</strain>
    </source>
</reference>
<feature type="transmembrane region" description="Helical" evidence="2">
    <location>
        <begin position="130"/>
        <end position="152"/>
    </location>
</feature>
<keyword evidence="2" id="KW-1133">Transmembrane helix</keyword>
<feature type="transmembrane region" description="Helical" evidence="2">
    <location>
        <begin position="222"/>
        <end position="244"/>
    </location>
</feature>
<dbReference type="Proteomes" id="UP000799750">
    <property type="component" value="Unassembled WGS sequence"/>
</dbReference>
<accession>A0A6A6QI37</accession>
<keyword evidence="2" id="KW-0472">Membrane</keyword>
<feature type="region of interest" description="Disordered" evidence="1">
    <location>
        <begin position="338"/>
        <end position="358"/>
    </location>
</feature>
<dbReference type="EMBL" id="MU004196">
    <property type="protein sequence ID" value="KAF2491127.1"/>
    <property type="molecule type" value="Genomic_DNA"/>
</dbReference>
<keyword evidence="4" id="KW-1185">Reference proteome</keyword>
<keyword evidence="2" id="KW-0812">Transmembrane</keyword>
<feature type="transmembrane region" description="Helical" evidence="2">
    <location>
        <begin position="306"/>
        <end position="324"/>
    </location>
</feature>
<dbReference type="AlphaFoldDB" id="A0A6A6QI37"/>
<evidence type="ECO:0000313" key="4">
    <source>
        <dbReference type="Proteomes" id="UP000799750"/>
    </source>
</evidence>
<feature type="transmembrane region" description="Helical" evidence="2">
    <location>
        <begin position="97"/>
        <end position="118"/>
    </location>
</feature>